<comment type="catalytic activity">
    <reaction evidence="1 4">
        <text>(4aS,6R)-4a-hydroxy-L-erythro-5,6,7,8-tetrahydrobiopterin = (6R)-L-erythro-6,7-dihydrobiopterin + H2O</text>
        <dbReference type="Rhea" id="RHEA:11920"/>
        <dbReference type="ChEBI" id="CHEBI:15377"/>
        <dbReference type="ChEBI" id="CHEBI:15642"/>
        <dbReference type="ChEBI" id="CHEBI:43120"/>
        <dbReference type="EC" id="4.2.1.96"/>
    </reaction>
</comment>
<dbReference type="HAMAP" id="MF_00434">
    <property type="entry name" value="Pterin_4_alpha"/>
    <property type="match status" value="1"/>
</dbReference>
<dbReference type="EMBL" id="QZCH01000007">
    <property type="protein sequence ID" value="RJG48732.1"/>
    <property type="molecule type" value="Genomic_DNA"/>
</dbReference>
<dbReference type="AlphaFoldDB" id="A0A418YGD7"/>
<gene>
    <name evidence="5" type="ORF">D1Z90_07690</name>
</gene>
<keyword evidence="3 4" id="KW-0456">Lyase</keyword>
<dbReference type="GO" id="GO:0008124">
    <property type="term" value="F:4-alpha-hydroxytetrahydrobiopterin dehydratase activity"/>
    <property type="evidence" value="ECO:0007669"/>
    <property type="project" value="UniProtKB-UniRule"/>
</dbReference>
<sequence>MQTNDYQCLSPEALAQAIGDLPGWQITAQGLHKVFTLKDFSRAFAFMTQVAMIAETYNHHPDWSNSYHRVEIYLFHHQLKCISELDVILATRIEQLLPSH</sequence>
<evidence type="ECO:0000256" key="2">
    <source>
        <dbReference type="ARBA" id="ARBA00006472"/>
    </source>
</evidence>
<name>A0A418YGD7_9GAMM</name>
<dbReference type="PANTHER" id="PTHR12599:SF0">
    <property type="entry name" value="PTERIN-4-ALPHA-CARBINOLAMINE DEHYDRATASE"/>
    <property type="match status" value="1"/>
</dbReference>
<dbReference type="RefSeq" id="WP_119910172.1">
    <property type="nucleotide sequence ID" value="NZ_QZCH01000007.1"/>
</dbReference>
<comment type="caution">
    <text evidence="5">The sequence shown here is derived from an EMBL/GenBank/DDBJ whole genome shotgun (WGS) entry which is preliminary data.</text>
</comment>
<dbReference type="OrthoDB" id="5294615at2"/>
<protein>
    <recommendedName>
        <fullName evidence="4">Putative pterin-4-alpha-carbinolamine dehydratase</fullName>
        <shortName evidence="4">PHS</shortName>
        <ecNumber evidence="4">4.2.1.96</ecNumber>
    </recommendedName>
    <alternativeName>
        <fullName evidence="4">4-alpha-hydroxy-tetrahydropterin dehydratase</fullName>
    </alternativeName>
    <alternativeName>
        <fullName evidence="4">Pterin carbinolamine dehydratase</fullName>
        <shortName evidence="4">PCD</shortName>
    </alternativeName>
</protein>
<reference evidence="5 6" key="2">
    <citation type="submission" date="2019-01" db="EMBL/GenBank/DDBJ databases">
        <title>Motilimonas pumilus sp. nov., isolated from the gut of sea cucumber (Apostichopus japonicus).</title>
        <authorList>
            <person name="Wang F.-Q."/>
            <person name="Ren L.-H."/>
            <person name="Lin Y.-W."/>
            <person name="Sun G.-H."/>
            <person name="Du Z.-J."/>
            <person name="Zhao J.-X."/>
            <person name="Liu X.-J."/>
            <person name="Liu L.-J."/>
        </authorList>
    </citation>
    <scope>NUCLEOTIDE SEQUENCE [LARGE SCALE GENOMIC DNA]</scope>
    <source>
        <strain evidence="5 6">PLHSC7-2</strain>
    </source>
</reference>
<evidence type="ECO:0000256" key="3">
    <source>
        <dbReference type="ARBA" id="ARBA00023239"/>
    </source>
</evidence>
<organism evidence="5 6">
    <name type="scientific">Motilimonas pumila</name>
    <dbReference type="NCBI Taxonomy" id="2303987"/>
    <lineage>
        <taxon>Bacteria</taxon>
        <taxon>Pseudomonadati</taxon>
        <taxon>Pseudomonadota</taxon>
        <taxon>Gammaproteobacteria</taxon>
        <taxon>Alteromonadales</taxon>
        <taxon>Alteromonadales genera incertae sedis</taxon>
        <taxon>Motilimonas</taxon>
    </lineage>
</organism>
<dbReference type="Proteomes" id="UP000283255">
    <property type="component" value="Unassembled WGS sequence"/>
</dbReference>
<evidence type="ECO:0000256" key="1">
    <source>
        <dbReference type="ARBA" id="ARBA00001554"/>
    </source>
</evidence>
<dbReference type="PANTHER" id="PTHR12599">
    <property type="entry name" value="PTERIN-4-ALPHA-CARBINOLAMINE DEHYDRATASE"/>
    <property type="match status" value="1"/>
</dbReference>
<proteinExistence type="inferred from homology"/>
<dbReference type="SUPFAM" id="SSF55248">
    <property type="entry name" value="PCD-like"/>
    <property type="match status" value="1"/>
</dbReference>
<keyword evidence="6" id="KW-1185">Reference proteome</keyword>
<dbReference type="Gene3D" id="3.30.1360.20">
    <property type="entry name" value="Transcriptional coactivator/pterin dehydratase"/>
    <property type="match status" value="1"/>
</dbReference>
<reference evidence="5 6" key="1">
    <citation type="submission" date="2018-09" db="EMBL/GenBank/DDBJ databases">
        <authorList>
            <person name="Wang F."/>
        </authorList>
    </citation>
    <scope>NUCLEOTIDE SEQUENCE [LARGE SCALE GENOMIC DNA]</scope>
    <source>
        <strain evidence="5 6">PLHSC7-2</strain>
    </source>
</reference>
<evidence type="ECO:0000313" key="6">
    <source>
        <dbReference type="Proteomes" id="UP000283255"/>
    </source>
</evidence>
<accession>A0A418YGD7</accession>
<dbReference type="InterPro" id="IPR001533">
    <property type="entry name" value="Pterin_deHydtase"/>
</dbReference>
<comment type="similarity">
    <text evidence="2 4">Belongs to the pterin-4-alpha-carbinolamine dehydratase family.</text>
</comment>
<evidence type="ECO:0000313" key="5">
    <source>
        <dbReference type="EMBL" id="RJG48732.1"/>
    </source>
</evidence>
<dbReference type="Pfam" id="PF01329">
    <property type="entry name" value="Pterin_4a"/>
    <property type="match status" value="1"/>
</dbReference>
<evidence type="ECO:0000256" key="4">
    <source>
        <dbReference type="HAMAP-Rule" id="MF_00434"/>
    </source>
</evidence>
<dbReference type="GO" id="GO:0006729">
    <property type="term" value="P:tetrahydrobiopterin biosynthetic process"/>
    <property type="evidence" value="ECO:0007669"/>
    <property type="project" value="InterPro"/>
</dbReference>
<dbReference type="InterPro" id="IPR036428">
    <property type="entry name" value="PCD_sf"/>
</dbReference>
<dbReference type="EC" id="4.2.1.96" evidence="4"/>